<sequence length="219" mass="22150">MLTLFSSFSDLVRTQRSALLLPLSLTALLLTSSCAATSEQDTGGTTTATATTTTTDATGTGATGTADAGGTGTAAGTGTTDMSALPKSARNVLTPAEIAGILNRPVALQTGSDSTAAMSTTTAAYVASDAGATSTAPLVMIRLAGDGQLADSRDMARNARHKVSDQPSLGRSAFYDDTEGSLYVNKNGQTLIISVPGEIPGKTRQQVATQLGRIATGRM</sequence>
<protein>
    <submittedName>
        <fullName evidence="3">Uncharacterized protein</fullName>
    </submittedName>
</protein>
<feature type="chain" id="PRO_5046768918" evidence="2">
    <location>
        <begin position="36"/>
        <end position="219"/>
    </location>
</feature>
<dbReference type="RefSeq" id="WP_345233017.1">
    <property type="nucleotide sequence ID" value="NZ_BAABGZ010000006.1"/>
</dbReference>
<feature type="region of interest" description="Disordered" evidence="1">
    <location>
        <begin position="38"/>
        <end position="83"/>
    </location>
</feature>
<evidence type="ECO:0000256" key="1">
    <source>
        <dbReference type="SAM" id="MobiDB-lite"/>
    </source>
</evidence>
<organism evidence="3 4">
    <name type="scientific">Hymenobacter saemangeumensis</name>
    <dbReference type="NCBI Taxonomy" id="1084522"/>
    <lineage>
        <taxon>Bacteria</taxon>
        <taxon>Pseudomonadati</taxon>
        <taxon>Bacteroidota</taxon>
        <taxon>Cytophagia</taxon>
        <taxon>Cytophagales</taxon>
        <taxon>Hymenobacteraceae</taxon>
        <taxon>Hymenobacter</taxon>
    </lineage>
</organism>
<gene>
    <name evidence="3" type="ORF">GCM10023185_02250</name>
</gene>
<keyword evidence="2" id="KW-0732">Signal</keyword>
<comment type="caution">
    <text evidence="3">The sequence shown here is derived from an EMBL/GenBank/DDBJ whole genome shotgun (WGS) entry which is preliminary data.</text>
</comment>
<keyword evidence="4" id="KW-1185">Reference proteome</keyword>
<feature type="signal peptide" evidence="2">
    <location>
        <begin position="1"/>
        <end position="35"/>
    </location>
</feature>
<dbReference type="EMBL" id="BAABGZ010000006">
    <property type="protein sequence ID" value="GAA4347284.1"/>
    <property type="molecule type" value="Genomic_DNA"/>
</dbReference>
<reference evidence="4" key="1">
    <citation type="journal article" date="2019" name="Int. J. Syst. Evol. Microbiol.">
        <title>The Global Catalogue of Microorganisms (GCM) 10K type strain sequencing project: providing services to taxonomists for standard genome sequencing and annotation.</title>
        <authorList>
            <consortium name="The Broad Institute Genomics Platform"/>
            <consortium name="The Broad Institute Genome Sequencing Center for Infectious Disease"/>
            <person name="Wu L."/>
            <person name="Ma J."/>
        </authorList>
    </citation>
    <scope>NUCLEOTIDE SEQUENCE [LARGE SCALE GENOMIC DNA]</scope>
    <source>
        <strain evidence="4">JCM 17923</strain>
    </source>
</reference>
<feature type="compositionally biased region" description="Low complexity" evidence="1">
    <location>
        <begin position="38"/>
        <end position="66"/>
    </location>
</feature>
<proteinExistence type="predicted"/>
<evidence type="ECO:0000313" key="4">
    <source>
        <dbReference type="Proteomes" id="UP001501153"/>
    </source>
</evidence>
<evidence type="ECO:0000313" key="3">
    <source>
        <dbReference type="EMBL" id="GAA4347284.1"/>
    </source>
</evidence>
<accession>A0ABP8HY32</accession>
<evidence type="ECO:0000256" key="2">
    <source>
        <dbReference type="SAM" id="SignalP"/>
    </source>
</evidence>
<dbReference type="Proteomes" id="UP001501153">
    <property type="component" value="Unassembled WGS sequence"/>
</dbReference>
<name>A0ABP8HY32_9BACT</name>